<accession>A0A673HC82</accession>
<feature type="compositionally biased region" description="Pro residues" evidence="1">
    <location>
        <begin position="95"/>
        <end position="104"/>
    </location>
</feature>
<feature type="region of interest" description="Disordered" evidence="1">
    <location>
        <begin position="25"/>
        <end position="69"/>
    </location>
</feature>
<evidence type="ECO:0000313" key="2">
    <source>
        <dbReference type="Ensembl" id="ENSSRHP00000023213.1"/>
    </source>
</evidence>
<reference evidence="2" key="1">
    <citation type="submission" date="2025-08" db="UniProtKB">
        <authorList>
            <consortium name="Ensembl"/>
        </authorList>
    </citation>
    <scope>IDENTIFICATION</scope>
</reference>
<evidence type="ECO:0000256" key="1">
    <source>
        <dbReference type="SAM" id="MobiDB-lite"/>
    </source>
</evidence>
<protein>
    <submittedName>
        <fullName evidence="2">Uncharacterized protein</fullName>
    </submittedName>
</protein>
<evidence type="ECO:0000313" key="3">
    <source>
        <dbReference type="Proteomes" id="UP000472270"/>
    </source>
</evidence>
<feature type="region of interest" description="Disordered" evidence="1">
    <location>
        <begin position="91"/>
        <end position="119"/>
    </location>
</feature>
<sequence>VLLYKQDVRLEQRMSVAGSCFHVRPREGSHSRVQPQEGSRSRVQLGEGSRSRVQPREGSCPRVQHREGFRSQVRPREGFCSCLQPWEPGGSELPTNPPLLPPPLLSSGSPSAHPQPPIYSVRAPGVCQFPSSAWLENPLPPPPASE</sequence>
<feature type="compositionally biased region" description="Polar residues" evidence="1">
    <location>
        <begin position="31"/>
        <end position="42"/>
    </location>
</feature>
<reference evidence="2" key="2">
    <citation type="submission" date="2025-09" db="UniProtKB">
        <authorList>
            <consortium name="Ensembl"/>
        </authorList>
    </citation>
    <scope>IDENTIFICATION</scope>
</reference>
<dbReference type="Proteomes" id="UP000472270">
    <property type="component" value="Unassembled WGS sequence"/>
</dbReference>
<proteinExistence type="predicted"/>
<organism evidence="2 3">
    <name type="scientific">Sinocyclocheilus rhinocerous</name>
    <dbReference type="NCBI Taxonomy" id="307959"/>
    <lineage>
        <taxon>Eukaryota</taxon>
        <taxon>Metazoa</taxon>
        <taxon>Chordata</taxon>
        <taxon>Craniata</taxon>
        <taxon>Vertebrata</taxon>
        <taxon>Euteleostomi</taxon>
        <taxon>Actinopterygii</taxon>
        <taxon>Neopterygii</taxon>
        <taxon>Teleostei</taxon>
        <taxon>Ostariophysi</taxon>
        <taxon>Cypriniformes</taxon>
        <taxon>Cyprinidae</taxon>
        <taxon>Cyprininae</taxon>
        <taxon>Sinocyclocheilus</taxon>
    </lineage>
</organism>
<name>A0A673HC82_9TELE</name>
<keyword evidence="3" id="KW-1185">Reference proteome</keyword>
<dbReference type="Ensembl" id="ENSSRHT00000023919.1">
    <property type="protein sequence ID" value="ENSSRHP00000023213.1"/>
    <property type="gene ID" value="ENSSRHG00000012262.1"/>
</dbReference>
<dbReference type="AlphaFoldDB" id="A0A673HC82"/>